<dbReference type="PATRIC" id="fig|1397.4.peg.4448"/>
<protein>
    <submittedName>
        <fullName evidence="2">Uncharacterized protein</fullName>
    </submittedName>
</protein>
<proteinExistence type="predicted"/>
<evidence type="ECO:0000313" key="3">
    <source>
        <dbReference type="Proteomes" id="UP000036045"/>
    </source>
</evidence>
<feature type="transmembrane region" description="Helical" evidence="1">
    <location>
        <begin position="78"/>
        <end position="111"/>
    </location>
</feature>
<accession>A0A0J1HV34</accession>
<evidence type="ECO:0000256" key="1">
    <source>
        <dbReference type="SAM" id="Phobius"/>
    </source>
</evidence>
<organism evidence="2 3">
    <name type="scientific">Niallia circulans</name>
    <name type="common">Bacillus circulans</name>
    <dbReference type="NCBI Taxonomy" id="1397"/>
    <lineage>
        <taxon>Bacteria</taxon>
        <taxon>Bacillati</taxon>
        <taxon>Bacillota</taxon>
        <taxon>Bacilli</taxon>
        <taxon>Bacillales</taxon>
        <taxon>Bacillaceae</taxon>
        <taxon>Niallia</taxon>
    </lineage>
</organism>
<dbReference type="OrthoDB" id="2939557at2"/>
<dbReference type="EMBL" id="LDPH01000047">
    <property type="protein sequence ID" value="KLV17571.1"/>
    <property type="molecule type" value="Genomic_DNA"/>
</dbReference>
<keyword evidence="1" id="KW-0472">Membrane</keyword>
<reference evidence="2 3" key="1">
    <citation type="submission" date="2015-05" db="EMBL/GenBank/DDBJ databases">
        <title>Whole genome sequence and identification of bacterial endophytes from Costus igneus.</title>
        <authorList>
            <person name="Lee Y.P."/>
            <person name="Gan H.M."/>
            <person name="Eng W."/>
            <person name="Wheatley M.S."/>
            <person name="Caraballo A."/>
            <person name="Polter S."/>
            <person name="Savka M.A."/>
            <person name="Hudson A.O."/>
        </authorList>
    </citation>
    <scope>NUCLEOTIDE SEQUENCE [LARGE SCALE GENOMIC DNA]</scope>
    <source>
        <strain evidence="2 3">RIT379</strain>
    </source>
</reference>
<keyword evidence="1" id="KW-1133">Transmembrane helix</keyword>
<dbReference type="AlphaFoldDB" id="A0A0J1HV34"/>
<evidence type="ECO:0000313" key="2">
    <source>
        <dbReference type="EMBL" id="KLV17571.1"/>
    </source>
</evidence>
<sequence length="155" mass="17383">MLSVMEREKKLKEGTYCTNVLLRWLTTDLLLTNKRFKGYDRNTVLGLIPIGKNEVTMSLKNIASVSTSTKFHLKRFLFGLFFTFILGLPSFVNGDFFIGLVLILIGIVPLFNSYTCSLNVSNNGGVALPIEISILERENLQEFANAINDTIAEVE</sequence>
<name>A0A0J1HV34_NIACI</name>
<keyword evidence="1" id="KW-0812">Transmembrane</keyword>
<dbReference type="RefSeq" id="WP_047944804.1">
    <property type="nucleotide sequence ID" value="NZ_LDPH01000047.1"/>
</dbReference>
<keyword evidence="3" id="KW-1185">Reference proteome</keyword>
<comment type="caution">
    <text evidence="2">The sequence shown here is derived from an EMBL/GenBank/DDBJ whole genome shotgun (WGS) entry which is preliminary data.</text>
</comment>
<gene>
    <name evidence="2" type="ORF">ABW02_24640</name>
</gene>
<dbReference type="Proteomes" id="UP000036045">
    <property type="component" value="Unassembled WGS sequence"/>
</dbReference>